<comment type="caution">
    <text evidence="4">The sequence shown here is derived from an EMBL/GenBank/DDBJ whole genome shotgun (WGS) entry which is preliminary data.</text>
</comment>
<feature type="region of interest" description="Disordered" evidence="3">
    <location>
        <begin position="234"/>
        <end position="280"/>
    </location>
</feature>
<organism evidence="4 5">
    <name type="scientific">Rapidithrix thailandica</name>
    <dbReference type="NCBI Taxonomy" id="413964"/>
    <lineage>
        <taxon>Bacteria</taxon>
        <taxon>Pseudomonadati</taxon>
        <taxon>Bacteroidota</taxon>
        <taxon>Cytophagia</taxon>
        <taxon>Cytophagales</taxon>
        <taxon>Flammeovirgaceae</taxon>
        <taxon>Rapidithrix</taxon>
    </lineage>
</organism>
<dbReference type="InterPro" id="IPR007157">
    <property type="entry name" value="PspA_VIPP1"/>
</dbReference>
<evidence type="ECO:0000313" key="4">
    <source>
        <dbReference type="EMBL" id="MEN7551053.1"/>
    </source>
</evidence>
<feature type="compositionally biased region" description="Low complexity" evidence="3">
    <location>
        <begin position="239"/>
        <end position="257"/>
    </location>
</feature>
<dbReference type="Pfam" id="PF04012">
    <property type="entry name" value="PspA_IM30"/>
    <property type="match status" value="1"/>
</dbReference>
<dbReference type="EMBL" id="JBDKWZ010000019">
    <property type="protein sequence ID" value="MEN7551053.1"/>
    <property type="molecule type" value="Genomic_DNA"/>
</dbReference>
<dbReference type="PANTHER" id="PTHR31088:SF6">
    <property type="entry name" value="PHAGE SHOCK PROTEIN A"/>
    <property type="match status" value="1"/>
</dbReference>
<comment type="similarity">
    <text evidence="1">Belongs to the PspA/Vipp/IM30 family.</text>
</comment>
<proteinExistence type="inferred from homology"/>
<accession>A0AAW9SEX7</accession>
<reference evidence="4 5" key="1">
    <citation type="submission" date="2024-04" db="EMBL/GenBank/DDBJ databases">
        <title>Novel genus in family Flammeovirgaceae.</title>
        <authorList>
            <person name="Nguyen T.H."/>
            <person name="Vuong T.Q."/>
            <person name="Le H."/>
            <person name="Kim S.-G."/>
        </authorList>
    </citation>
    <scope>NUCLEOTIDE SEQUENCE [LARGE SCALE GENOMIC DNA]</scope>
    <source>
        <strain evidence="4 5">JCM 23209</strain>
    </source>
</reference>
<dbReference type="RefSeq" id="WP_346823835.1">
    <property type="nucleotide sequence ID" value="NZ_JBDKWZ010000019.1"/>
</dbReference>
<feature type="compositionally biased region" description="Basic and acidic residues" evidence="3">
    <location>
        <begin position="266"/>
        <end position="280"/>
    </location>
</feature>
<dbReference type="PANTHER" id="PTHR31088">
    <property type="entry name" value="MEMBRANE-ASSOCIATED PROTEIN VIPP1, CHLOROPLASTIC"/>
    <property type="match status" value="1"/>
</dbReference>
<feature type="coiled-coil region" evidence="2">
    <location>
        <begin position="125"/>
        <end position="152"/>
    </location>
</feature>
<sequence length="280" mass="30534">MFGWLKRLFGIGAAEANAALNKLEDPVKMTEQGIRDLKNDLAKSLQGLAEVKAMAIRAKKELEASHRAALEYENKAVLLLQKANKGEIAQTEADRLAEQALSKKEQILSRVKGSEKNVAHYDQMVGKMEGNVQKLKQQISSWEGELKTLKARSTVSKATAKLNKQLASVDSSDTLARLERMKEKVAEEEALAESYADIAGQATSIDDEINNALGADASTSQSNLPNSEALKQLKARVASENQSDNTSSESNSTEHSNTPPPSSSLELEKLKQKLKDSNNN</sequence>
<dbReference type="SUPFAM" id="SSF57997">
    <property type="entry name" value="Tropomyosin"/>
    <property type="match status" value="1"/>
</dbReference>
<keyword evidence="5" id="KW-1185">Reference proteome</keyword>
<protein>
    <submittedName>
        <fullName evidence="4">PspA/IM30 family protein</fullName>
    </submittedName>
</protein>
<evidence type="ECO:0000256" key="3">
    <source>
        <dbReference type="SAM" id="MobiDB-lite"/>
    </source>
</evidence>
<name>A0AAW9SEX7_9BACT</name>
<dbReference type="AlphaFoldDB" id="A0AAW9SEX7"/>
<dbReference type="Proteomes" id="UP001403385">
    <property type="component" value="Unassembled WGS sequence"/>
</dbReference>
<evidence type="ECO:0000313" key="5">
    <source>
        <dbReference type="Proteomes" id="UP001403385"/>
    </source>
</evidence>
<evidence type="ECO:0000256" key="2">
    <source>
        <dbReference type="SAM" id="Coils"/>
    </source>
</evidence>
<keyword evidence="2" id="KW-0175">Coiled coil</keyword>
<evidence type="ECO:0000256" key="1">
    <source>
        <dbReference type="ARBA" id="ARBA00043985"/>
    </source>
</evidence>
<gene>
    <name evidence="4" type="ORF">AAG747_24240</name>
</gene>